<dbReference type="InterPro" id="IPR029069">
    <property type="entry name" value="HotDog_dom_sf"/>
</dbReference>
<feature type="domain" description="MaoC-like" evidence="1">
    <location>
        <begin position="11"/>
        <end position="127"/>
    </location>
</feature>
<dbReference type="PANTHER" id="PTHR43664:SF1">
    <property type="entry name" value="BETA-METHYLMALYL-COA DEHYDRATASE"/>
    <property type="match status" value="1"/>
</dbReference>
<dbReference type="EMBL" id="FOQH01000001">
    <property type="protein sequence ID" value="SFH68375.1"/>
    <property type="molecule type" value="Genomic_DNA"/>
</dbReference>
<gene>
    <name evidence="2" type="ORF">SAMN05216258_101500</name>
</gene>
<accession>A0A1I3C1D7</accession>
<dbReference type="AlphaFoldDB" id="A0A1I3C1D7"/>
<evidence type="ECO:0000313" key="3">
    <source>
        <dbReference type="Proteomes" id="UP000199377"/>
    </source>
</evidence>
<evidence type="ECO:0000313" key="2">
    <source>
        <dbReference type="EMBL" id="SFH68375.1"/>
    </source>
</evidence>
<dbReference type="Gene3D" id="3.10.129.10">
    <property type="entry name" value="Hotdog Thioesterase"/>
    <property type="match status" value="1"/>
</dbReference>
<dbReference type="SUPFAM" id="SSF54637">
    <property type="entry name" value="Thioesterase/thiol ester dehydrase-isomerase"/>
    <property type="match status" value="1"/>
</dbReference>
<dbReference type="OrthoDB" id="9796589at2"/>
<dbReference type="PANTHER" id="PTHR43664">
    <property type="entry name" value="MONOAMINE OXIDASE-RELATED"/>
    <property type="match status" value="1"/>
</dbReference>
<dbReference type="CDD" id="cd03451">
    <property type="entry name" value="FkbR2"/>
    <property type="match status" value="1"/>
</dbReference>
<dbReference type="InterPro" id="IPR002539">
    <property type="entry name" value="MaoC-like_dom"/>
</dbReference>
<protein>
    <submittedName>
        <fullName evidence="2">Acyl dehydratase</fullName>
    </submittedName>
</protein>
<dbReference type="Proteomes" id="UP000199377">
    <property type="component" value="Unassembled WGS sequence"/>
</dbReference>
<evidence type="ECO:0000259" key="1">
    <source>
        <dbReference type="Pfam" id="PF01575"/>
    </source>
</evidence>
<name>A0A1I3C1D7_9RHOB</name>
<dbReference type="InterPro" id="IPR052342">
    <property type="entry name" value="MCH/BMMD"/>
</dbReference>
<organism evidence="2 3">
    <name type="scientific">Albimonas pacifica</name>
    <dbReference type="NCBI Taxonomy" id="1114924"/>
    <lineage>
        <taxon>Bacteria</taxon>
        <taxon>Pseudomonadati</taxon>
        <taxon>Pseudomonadota</taxon>
        <taxon>Alphaproteobacteria</taxon>
        <taxon>Rhodobacterales</taxon>
        <taxon>Paracoccaceae</taxon>
        <taxon>Albimonas</taxon>
    </lineage>
</organism>
<sequence>MPGVWFDELKVGQVFDHPIRRTITETDNVLFTTMTHNPALLHLDEEYCRTQTEFGQRIVNSCFTLSLMVGISVNDTTLGTAVANLGWDDVRFPKPLFHGDTIRVETEVLELRESKSRPTQGIVTFEHRAYNQKGELVGICKRSGLQLKRPAAKMEA</sequence>
<dbReference type="Pfam" id="PF01575">
    <property type="entry name" value="MaoC_dehydratas"/>
    <property type="match status" value="1"/>
</dbReference>
<keyword evidence="3" id="KW-1185">Reference proteome</keyword>
<dbReference type="STRING" id="1114924.SAMN05216258_101500"/>
<proteinExistence type="predicted"/>
<reference evidence="2 3" key="1">
    <citation type="submission" date="2016-10" db="EMBL/GenBank/DDBJ databases">
        <authorList>
            <person name="de Groot N.N."/>
        </authorList>
    </citation>
    <scope>NUCLEOTIDE SEQUENCE [LARGE SCALE GENOMIC DNA]</scope>
    <source>
        <strain evidence="2 3">CGMCC 1.11030</strain>
    </source>
</reference>
<dbReference type="RefSeq" id="WP_092857467.1">
    <property type="nucleotide sequence ID" value="NZ_FOQH01000001.1"/>
</dbReference>